<feature type="domain" description="BTB" evidence="2">
    <location>
        <begin position="18"/>
        <end position="99"/>
    </location>
</feature>
<sequence length="703" mass="82298">MSVKKSTNFDFKAYEFCSDFSIFIINESSQENETLSPKEYKVHRYILSQQSRYFKVLFESSRDFTEHKTNSVTIRLKDPHDVFQSILNYMYTGYISINHKTLISILTIADRFDIEKLTKHAVEYFTDFLESCLTYFVHINKTATPLDSLDLLISPEEILSIYIESQESEFEDIIPDWFLAISFDKLWDLDPDAFNTSRLERILKSDYVQFKNENQKLSVIKRIIEDRYDGEGYNTGVGSRWSKMVLALVMPFASENSDEEEDDSNPEEFGESEKQISDAATIINKKKNEIVYTFEELEKVSEKVQFNEKIYQLFQLVDFSSLEPNTWADILADKMIPERLVVQGLFRVLKEDNNKKPNIIQENSKWLEVLESYKHDMNEFEYVLLEGKGDVSSPSTTIEHFDQLKFEIESSFSDIEIHINDKSYDFHKIILSKESEYFRHLFSSSQITQWTLPWNTLHPEVPIGFVSMIHLFYDPNSVALSIKSDNDSPEKLQNSTKTVISILLSSMQIHNAEVTSRCLDSIQYQNFSKFLLLGCGKLDPDLSKLEEHQKQIREIVVDIVPSSFMEFHDVVIRGNEIPKDFIIEILDKCLEKRDAEECDSNKILISLFKGIFDRWFPNANSKDETDEDIQGFDTGIEYVEKTKAKGKELREIRHLITRYIDPKRLQCNDMEDLERQWWMPKDLFHAWLIALASEKRRKESTGI</sequence>
<dbReference type="PANTHER" id="PTHR24410">
    <property type="entry name" value="HL07962P-RELATED"/>
    <property type="match status" value="1"/>
</dbReference>
<evidence type="ECO:0000313" key="3">
    <source>
        <dbReference type="EMBL" id="CAG8441332.1"/>
    </source>
</evidence>
<dbReference type="PANTHER" id="PTHR24410:SF23">
    <property type="entry name" value="BTB DOMAIN-CONTAINING PROTEIN-RELATED"/>
    <property type="match status" value="1"/>
</dbReference>
<dbReference type="Gene3D" id="3.30.710.10">
    <property type="entry name" value="Potassium Channel Kv1.1, Chain A"/>
    <property type="match status" value="2"/>
</dbReference>
<dbReference type="EMBL" id="CAJVPV010000078">
    <property type="protein sequence ID" value="CAG8441332.1"/>
    <property type="molecule type" value="Genomic_DNA"/>
</dbReference>
<organism evidence="3 4">
    <name type="scientific">Acaulospora morrowiae</name>
    <dbReference type="NCBI Taxonomy" id="94023"/>
    <lineage>
        <taxon>Eukaryota</taxon>
        <taxon>Fungi</taxon>
        <taxon>Fungi incertae sedis</taxon>
        <taxon>Mucoromycota</taxon>
        <taxon>Glomeromycotina</taxon>
        <taxon>Glomeromycetes</taxon>
        <taxon>Diversisporales</taxon>
        <taxon>Acaulosporaceae</taxon>
        <taxon>Acaulospora</taxon>
    </lineage>
</organism>
<dbReference type="InterPro" id="IPR000210">
    <property type="entry name" value="BTB/POZ_dom"/>
</dbReference>
<dbReference type="AlphaFoldDB" id="A0A9N8V435"/>
<dbReference type="Pfam" id="PF00651">
    <property type="entry name" value="BTB"/>
    <property type="match status" value="2"/>
</dbReference>
<dbReference type="InterPro" id="IPR011333">
    <property type="entry name" value="SKP1/BTB/POZ_sf"/>
</dbReference>
<evidence type="ECO:0000259" key="2">
    <source>
        <dbReference type="PROSITE" id="PS50097"/>
    </source>
</evidence>
<evidence type="ECO:0000313" key="4">
    <source>
        <dbReference type="Proteomes" id="UP000789342"/>
    </source>
</evidence>
<dbReference type="PROSITE" id="PS50097">
    <property type="entry name" value="BTB"/>
    <property type="match status" value="2"/>
</dbReference>
<evidence type="ECO:0000256" key="1">
    <source>
        <dbReference type="SAM" id="MobiDB-lite"/>
    </source>
</evidence>
<dbReference type="SMART" id="SM00225">
    <property type="entry name" value="BTB"/>
    <property type="match status" value="2"/>
</dbReference>
<keyword evidence="4" id="KW-1185">Reference proteome</keyword>
<dbReference type="SUPFAM" id="SSF54695">
    <property type="entry name" value="POZ domain"/>
    <property type="match status" value="2"/>
</dbReference>
<dbReference type="CDD" id="cd18186">
    <property type="entry name" value="BTB_POZ_ZBTB_KLHL-like"/>
    <property type="match status" value="2"/>
</dbReference>
<gene>
    <name evidence="3" type="ORF">AMORRO_LOCUS307</name>
</gene>
<name>A0A9N8V435_9GLOM</name>
<feature type="compositionally biased region" description="Acidic residues" evidence="1">
    <location>
        <begin position="256"/>
        <end position="270"/>
    </location>
</feature>
<comment type="caution">
    <text evidence="3">The sequence shown here is derived from an EMBL/GenBank/DDBJ whole genome shotgun (WGS) entry which is preliminary data.</text>
</comment>
<reference evidence="3" key="1">
    <citation type="submission" date="2021-06" db="EMBL/GenBank/DDBJ databases">
        <authorList>
            <person name="Kallberg Y."/>
            <person name="Tangrot J."/>
            <person name="Rosling A."/>
        </authorList>
    </citation>
    <scope>NUCLEOTIDE SEQUENCE</scope>
    <source>
        <strain evidence="3">CL551</strain>
    </source>
</reference>
<feature type="domain" description="BTB" evidence="2">
    <location>
        <begin position="413"/>
        <end position="482"/>
    </location>
</feature>
<accession>A0A9N8V435</accession>
<feature type="region of interest" description="Disordered" evidence="1">
    <location>
        <begin position="254"/>
        <end position="274"/>
    </location>
</feature>
<dbReference type="Proteomes" id="UP000789342">
    <property type="component" value="Unassembled WGS sequence"/>
</dbReference>
<dbReference type="InterPro" id="IPR051481">
    <property type="entry name" value="BTB-POZ/Galectin-3-binding"/>
</dbReference>
<proteinExistence type="predicted"/>
<dbReference type="OrthoDB" id="2367075at2759"/>
<protein>
    <submittedName>
        <fullName evidence="3">11208_t:CDS:1</fullName>
    </submittedName>
</protein>